<evidence type="ECO:0000313" key="4">
    <source>
        <dbReference type="Proteomes" id="UP000001542"/>
    </source>
</evidence>
<feature type="compositionally biased region" description="Polar residues" evidence="2">
    <location>
        <begin position="646"/>
        <end position="665"/>
    </location>
</feature>
<feature type="compositionally biased region" description="Basic residues" evidence="2">
    <location>
        <begin position="198"/>
        <end position="209"/>
    </location>
</feature>
<evidence type="ECO:0000256" key="1">
    <source>
        <dbReference type="SAM" id="Coils"/>
    </source>
</evidence>
<feature type="compositionally biased region" description="Polar residues" evidence="2">
    <location>
        <begin position="175"/>
        <end position="191"/>
    </location>
</feature>
<feature type="compositionally biased region" description="Pro residues" evidence="2">
    <location>
        <begin position="629"/>
        <end position="642"/>
    </location>
</feature>
<dbReference type="InParanoid" id="A2FH08"/>
<feature type="region of interest" description="Disordered" evidence="2">
    <location>
        <begin position="610"/>
        <end position="665"/>
    </location>
</feature>
<feature type="compositionally biased region" description="Basic and acidic residues" evidence="2">
    <location>
        <begin position="144"/>
        <end position="153"/>
    </location>
</feature>
<keyword evidence="1" id="KW-0175">Coiled coil</keyword>
<feature type="compositionally biased region" description="Polar residues" evidence="2">
    <location>
        <begin position="18"/>
        <end position="30"/>
    </location>
</feature>
<feature type="compositionally biased region" description="Basic residues" evidence="2">
    <location>
        <begin position="56"/>
        <end position="66"/>
    </location>
</feature>
<feature type="compositionally biased region" description="Basic and acidic residues" evidence="2">
    <location>
        <begin position="261"/>
        <end position="277"/>
    </location>
</feature>
<feature type="compositionally biased region" description="Basic and acidic residues" evidence="2">
    <location>
        <begin position="163"/>
        <end position="174"/>
    </location>
</feature>
<evidence type="ECO:0000256" key="2">
    <source>
        <dbReference type="SAM" id="MobiDB-lite"/>
    </source>
</evidence>
<dbReference type="OMA" id="YMELLEM"/>
<proteinExistence type="predicted"/>
<dbReference type="VEuPathDB" id="TrichDB:TVAG_375300"/>
<dbReference type="AlphaFoldDB" id="A2FH08"/>
<sequence length="665" mass="75803">MTSSPKDLPKEDPESEGETTSTINSLQSAGHHSKSGEFTNQNENKDKNTTENTTQSKKRRKHHHHSTQNNTENSLHTNNTKTSDYFGNEYSSTGSAYSTQCSMADAKNMPDVFISSTLSEKKNKSQLEAQPPAKGVQNATNDPQNEKENREDSNLIQGNNEPNDAKSHRSHTQENKTLGSDKSYHSLSSQEPKTHESKKSRHSSRRSVRSRSINEENRSHHSKSVQGDTKSVHSIDNNESGSLHSNILTGDDQSLHSIELDKENNSPHNKSTHDFDSSLHSIPIPDQKRSVTQRSLGEPENSPTTPKSVKSSDGWSILSRNNLESEVGVEDEVAQRLILDYKILIRQRDDQLIRNQRMIKELHDQLAMTNEMQAIQAKIDLHVREHKNDAEKVQELKEAKESLAKLNEDRRQKYDNLIKQIKELRKNIDAKKAEIEDKNSSIKTLEEGVAILKPMENEINKVKQQNAEIANQIELLTKKTDDLQQKKDIILTDCRQKSEEISVLEKEEANRLFAVEQLGHVRDKIGIALLMYRKLQRENEAISLKIALDNSRSDQKSKTTIGDASKHIDKLDNLKQKYSQTIDEQLEERNRLKKELKRIEYDLQKQKKPFKNLTECRKPIQSPKREKPPAPTPLYKPQPRPRGTPSIRSSFRSSNTPVSSLNIFT</sequence>
<feature type="region of interest" description="Disordered" evidence="2">
    <location>
        <begin position="117"/>
        <end position="249"/>
    </location>
</feature>
<feature type="region of interest" description="Disordered" evidence="2">
    <location>
        <begin position="1"/>
        <end position="98"/>
    </location>
</feature>
<gene>
    <name evidence="3" type="ORF">TVAG_375300</name>
</gene>
<feature type="coiled-coil region" evidence="1">
    <location>
        <begin position="564"/>
        <end position="602"/>
    </location>
</feature>
<keyword evidence="4" id="KW-1185">Reference proteome</keyword>
<organism evidence="3 4">
    <name type="scientific">Trichomonas vaginalis (strain ATCC PRA-98 / G3)</name>
    <dbReference type="NCBI Taxonomy" id="412133"/>
    <lineage>
        <taxon>Eukaryota</taxon>
        <taxon>Metamonada</taxon>
        <taxon>Parabasalia</taxon>
        <taxon>Trichomonadida</taxon>
        <taxon>Trichomonadidae</taxon>
        <taxon>Trichomonas</taxon>
    </lineage>
</organism>
<protein>
    <submittedName>
        <fullName evidence="3">Uncharacterized protein</fullName>
    </submittedName>
</protein>
<feature type="compositionally biased region" description="Polar residues" evidence="2">
    <location>
        <begin position="290"/>
        <end position="314"/>
    </location>
</feature>
<feature type="compositionally biased region" description="Polar residues" evidence="2">
    <location>
        <begin position="69"/>
        <end position="98"/>
    </location>
</feature>
<feature type="region of interest" description="Disordered" evidence="2">
    <location>
        <begin position="261"/>
        <end position="314"/>
    </location>
</feature>
<name>A2FH08_TRIV3</name>
<dbReference type="Proteomes" id="UP000001542">
    <property type="component" value="Unassembled WGS sequence"/>
</dbReference>
<feature type="compositionally biased region" description="Polar residues" evidence="2">
    <location>
        <begin position="224"/>
        <end position="249"/>
    </location>
</feature>
<dbReference type="RefSeq" id="XP_001308751.1">
    <property type="nucleotide sequence ID" value="XM_001308750.1"/>
</dbReference>
<feature type="coiled-coil region" evidence="1">
    <location>
        <begin position="383"/>
        <end position="486"/>
    </location>
</feature>
<evidence type="ECO:0000313" key="3">
    <source>
        <dbReference type="EMBL" id="EAX95821.1"/>
    </source>
</evidence>
<dbReference type="EMBL" id="DS113787">
    <property type="protein sequence ID" value="EAX95821.1"/>
    <property type="molecule type" value="Genomic_DNA"/>
</dbReference>
<accession>A2FH08</accession>
<dbReference type="SMR" id="A2FH08"/>
<dbReference type="VEuPathDB" id="TrichDB:TVAGG3_0859340"/>
<reference evidence="3" key="1">
    <citation type="submission" date="2006-10" db="EMBL/GenBank/DDBJ databases">
        <authorList>
            <person name="Amadeo P."/>
            <person name="Zhao Q."/>
            <person name="Wortman J."/>
            <person name="Fraser-Liggett C."/>
            <person name="Carlton J."/>
        </authorList>
    </citation>
    <scope>NUCLEOTIDE SEQUENCE</scope>
    <source>
        <strain evidence="3">G3</strain>
    </source>
</reference>
<reference evidence="3" key="2">
    <citation type="journal article" date="2007" name="Science">
        <title>Draft genome sequence of the sexually transmitted pathogen Trichomonas vaginalis.</title>
        <authorList>
            <person name="Carlton J.M."/>
            <person name="Hirt R.P."/>
            <person name="Silva J.C."/>
            <person name="Delcher A.L."/>
            <person name="Schatz M."/>
            <person name="Zhao Q."/>
            <person name="Wortman J.R."/>
            <person name="Bidwell S.L."/>
            <person name="Alsmark U.C.M."/>
            <person name="Besteiro S."/>
            <person name="Sicheritz-Ponten T."/>
            <person name="Noel C.J."/>
            <person name="Dacks J.B."/>
            <person name="Foster P.G."/>
            <person name="Simillion C."/>
            <person name="Van de Peer Y."/>
            <person name="Miranda-Saavedra D."/>
            <person name="Barton G.J."/>
            <person name="Westrop G.D."/>
            <person name="Mueller S."/>
            <person name="Dessi D."/>
            <person name="Fiori P.L."/>
            <person name="Ren Q."/>
            <person name="Paulsen I."/>
            <person name="Zhang H."/>
            <person name="Bastida-Corcuera F.D."/>
            <person name="Simoes-Barbosa A."/>
            <person name="Brown M.T."/>
            <person name="Hayes R.D."/>
            <person name="Mukherjee M."/>
            <person name="Okumura C.Y."/>
            <person name="Schneider R."/>
            <person name="Smith A.J."/>
            <person name="Vanacova S."/>
            <person name="Villalvazo M."/>
            <person name="Haas B.J."/>
            <person name="Pertea M."/>
            <person name="Feldblyum T.V."/>
            <person name="Utterback T.R."/>
            <person name="Shu C.L."/>
            <person name="Osoegawa K."/>
            <person name="de Jong P.J."/>
            <person name="Hrdy I."/>
            <person name="Horvathova L."/>
            <person name="Zubacova Z."/>
            <person name="Dolezal P."/>
            <person name="Malik S.B."/>
            <person name="Logsdon J.M. Jr."/>
            <person name="Henze K."/>
            <person name="Gupta A."/>
            <person name="Wang C.C."/>
            <person name="Dunne R.L."/>
            <person name="Upcroft J.A."/>
            <person name="Upcroft P."/>
            <person name="White O."/>
            <person name="Salzberg S.L."/>
            <person name="Tang P."/>
            <person name="Chiu C.-H."/>
            <person name="Lee Y.-S."/>
            <person name="Embley T.M."/>
            <person name="Coombs G.H."/>
            <person name="Mottram J.C."/>
            <person name="Tachezy J."/>
            <person name="Fraser-Liggett C.M."/>
            <person name="Johnson P.J."/>
        </authorList>
    </citation>
    <scope>NUCLEOTIDE SEQUENCE [LARGE SCALE GENOMIC DNA]</scope>
    <source>
        <strain evidence="3">G3</strain>
    </source>
</reference>
<dbReference type="KEGG" id="tva:4753583"/>
<feature type="compositionally biased region" description="Basic and acidic residues" evidence="2">
    <location>
        <begin position="614"/>
        <end position="628"/>
    </location>
</feature>